<dbReference type="EMBL" id="MGFK01000006">
    <property type="protein sequence ID" value="OGM04780.1"/>
    <property type="molecule type" value="Genomic_DNA"/>
</dbReference>
<dbReference type="GO" id="GO:0005840">
    <property type="term" value="C:ribosome"/>
    <property type="evidence" value="ECO:0007669"/>
    <property type="project" value="UniProtKB-KW"/>
</dbReference>
<organism evidence="6 7">
    <name type="scientific">Candidatus Woesebacteria bacterium GWA1_42_12</name>
    <dbReference type="NCBI Taxonomy" id="1802472"/>
    <lineage>
        <taxon>Bacteria</taxon>
        <taxon>Candidatus Woeseibacteriota</taxon>
    </lineage>
</organism>
<dbReference type="SUPFAM" id="SSF52166">
    <property type="entry name" value="Ribosomal protein L4"/>
    <property type="match status" value="1"/>
</dbReference>
<dbReference type="AlphaFoldDB" id="A0A1F7WPN9"/>
<protein>
    <recommendedName>
        <fullName evidence="4">Large ribosomal subunit protein uL4</fullName>
    </recommendedName>
    <alternativeName>
        <fullName evidence="5">50S ribosomal protein L4</fullName>
    </alternativeName>
</protein>
<dbReference type="GO" id="GO:0003735">
    <property type="term" value="F:structural constituent of ribosome"/>
    <property type="evidence" value="ECO:0007669"/>
    <property type="project" value="InterPro"/>
</dbReference>
<dbReference type="Proteomes" id="UP000177091">
    <property type="component" value="Unassembled WGS sequence"/>
</dbReference>
<sequence length="205" mass="22067">MSKAVVYSVKGIKSGTFDLPKDFSEKENLTLLAQAIRVQTSRAHIGLAKVKTRAEVDRTKKKVYRQKGTGGARHGSRSAPIYVGGGVAHGPKGVKKELSLPKNLAKKALGIALTLKAKEGDIVVVNGLGVVKKTKEIKSLIDKIKKARQLKRARFTFALSSDNLSGVKSMKNIDGVVTLPFKDLNATQVFMGGVLVIDKAVFAKK</sequence>
<accession>A0A1F7WPN9</accession>
<dbReference type="NCBIfam" id="TIGR03953">
    <property type="entry name" value="rplD_bact"/>
    <property type="match status" value="1"/>
</dbReference>
<dbReference type="Pfam" id="PF00573">
    <property type="entry name" value="Ribosomal_L4"/>
    <property type="match status" value="1"/>
</dbReference>
<dbReference type="PANTHER" id="PTHR10746">
    <property type="entry name" value="50S RIBOSOMAL PROTEIN L4"/>
    <property type="match status" value="1"/>
</dbReference>
<dbReference type="InterPro" id="IPR013005">
    <property type="entry name" value="Ribosomal_uL4-like"/>
</dbReference>
<evidence type="ECO:0000313" key="7">
    <source>
        <dbReference type="Proteomes" id="UP000177091"/>
    </source>
</evidence>
<dbReference type="Gene3D" id="3.40.1370.10">
    <property type="match status" value="1"/>
</dbReference>
<dbReference type="InterPro" id="IPR002136">
    <property type="entry name" value="Ribosomal_uL4"/>
</dbReference>
<comment type="caution">
    <text evidence="6">The sequence shown here is derived from an EMBL/GenBank/DDBJ whole genome shotgun (WGS) entry which is preliminary data.</text>
</comment>
<comment type="similarity">
    <text evidence="1">Belongs to the universal ribosomal protein uL4 family.</text>
</comment>
<proteinExistence type="inferred from homology"/>
<dbReference type="GO" id="GO:1990904">
    <property type="term" value="C:ribonucleoprotein complex"/>
    <property type="evidence" value="ECO:0007669"/>
    <property type="project" value="UniProtKB-KW"/>
</dbReference>
<evidence type="ECO:0000256" key="5">
    <source>
        <dbReference type="ARBA" id="ARBA00035462"/>
    </source>
</evidence>
<name>A0A1F7WPN9_9BACT</name>
<dbReference type="GO" id="GO:0006412">
    <property type="term" value="P:translation"/>
    <property type="evidence" value="ECO:0007669"/>
    <property type="project" value="InterPro"/>
</dbReference>
<evidence type="ECO:0000256" key="2">
    <source>
        <dbReference type="ARBA" id="ARBA00022980"/>
    </source>
</evidence>
<keyword evidence="2 6" id="KW-0689">Ribosomal protein</keyword>
<evidence type="ECO:0000313" key="6">
    <source>
        <dbReference type="EMBL" id="OGM04780.1"/>
    </source>
</evidence>
<gene>
    <name evidence="6" type="ORF">A2112_02490</name>
</gene>
<evidence type="ECO:0000256" key="4">
    <source>
        <dbReference type="ARBA" id="ARBA00035244"/>
    </source>
</evidence>
<dbReference type="InterPro" id="IPR023574">
    <property type="entry name" value="Ribosomal_uL4_dom_sf"/>
</dbReference>
<keyword evidence="3" id="KW-0687">Ribonucleoprotein</keyword>
<dbReference type="PANTHER" id="PTHR10746:SF6">
    <property type="entry name" value="LARGE RIBOSOMAL SUBUNIT PROTEIN UL4M"/>
    <property type="match status" value="1"/>
</dbReference>
<reference evidence="6 7" key="1">
    <citation type="journal article" date="2016" name="Nat. Commun.">
        <title>Thousands of microbial genomes shed light on interconnected biogeochemical processes in an aquifer system.</title>
        <authorList>
            <person name="Anantharaman K."/>
            <person name="Brown C.T."/>
            <person name="Hug L.A."/>
            <person name="Sharon I."/>
            <person name="Castelle C.J."/>
            <person name="Probst A.J."/>
            <person name="Thomas B.C."/>
            <person name="Singh A."/>
            <person name="Wilkins M.J."/>
            <person name="Karaoz U."/>
            <person name="Brodie E.L."/>
            <person name="Williams K.H."/>
            <person name="Hubbard S.S."/>
            <person name="Banfield J.F."/>
        </authorList>
    </citation>
    <scope>NUCLEOTIDE SEQUENCE [LARGE SCALE GENOMIC DNA]</scope>
</reference>
<evidence type="ECO:0000256" key="3">
    <source>
        <dbReference type="ARBA" id="ARBA00023274"/>
    </source>
</evidence>
<evidence type="ECO:0000256" key="1">
    <source>
        <dbReference type="ARBA" id="ARBA00010528"/>
    </source>
</evidence>